<dbReference type="SMART" id="SM00198">
    <property type="entry name" value="SCP"/>
    <property type="match status" value="1"/>
</dbReference>
<dbReference type="PRINTS" id="PR00837">
    <property type="entry name" value="V5TPXLIKE"/>
</dbReference>
<organism evidence="3">
    <name type="scientific">Candidatus Thiocaldithrix dubininis</name>
    <dbReference type="NCBI Taxonomy" id="3080823"/>
    <lineage>
        <taxon>Bacteria</taxon>
        <taxon>Pseudomonadati</taxon>
        <taxon>Pseudomonadota</taxon>
        <taxon>Gammaproteobacteria</taxon>
        <taxon>Thiotrichales</taxon>
        <taxon>Thiotrichaceae</taxon>
        <taxon>Candidatus Thiocaldithrix</taxon>
    </lineage>
</organism>
<feature type="domain" description="SCP" evidence="2">
    <location>
        <begin position="29"/>
        <end position="178"/>
    </location>
</feature>
<dbReference type="InterPro" id="IPR002413">
    <property type="entry name" value="V5_allergen-like"/>
</dbReference>
<dbReference type="KEGG" id="tdu:QJT80_12845"/>
<dbReference type="InterPro" id="IPR014044">
    <property type="entry name" value="CAP_dom"/>
</dbReference>
<accession>A0AA95KEP2</accession>
<keyword evidence="1" id="KW-0732">Signal</keyword>
<name>A0AA95KEP2_9GAMM</name>
<gene>
    <name evidence="3" type="ORF">QJT80_12845</name>
</gene>
<dbReference type="Proteomes" id="UP001300672">
    <property type="component" value="Chromosome"/>
</dbReference>
<protein>
    <submittedName>
        <fullName evidence="3">CAP domain-containing protein</fullName>
    </submittedName>
</protein>
<feature type="chain" id="PRO_5041727554" evidence="1">
    <location>
        <begin position="26"/>
        <end position="182"/>
    </location>
</feature>
<dbReference type="InterPro" id="IPR018244">
    <property type="entry name" value="Allrgn_V5/Tpx1_CS"/>
</dbReference>
<evidence type="ECO:0000259" key="2">
    <source>
        <dbReference type="SMART" id="SM00198"/>
    </source>
</evidence>
<dbReference type="PRINTS" id="PR00838">
    <property type="entry name" value="V5ALLERGEN"/>
</dbReference>
<dbReference type="Pfam" id="PF00188">
    <property type="entry name" value="CAP"/>
    <property type="match status" value="1"/>
</dbReference>
<evidence type="ECO:0000256" key="1">
    <source>
        <dbReference type="SAM" id="SignalP"/>
    </source>
</evidence>
<proteinExistence type="predicted"/>
<sequence length="182" mass="20558">MCKAQYVFIVIVFLLSLFSFGRSQAQTQDLQQPMLAAHNPVRESLHLSSLTWSSELAQYAQQWAQHLATHGCKMQHRQHAGQARLQVGENIYWASPVTWSDGRREVQAINAADVVSAWADEAQDYHYASNTCKAGKQCGHYTQVVWRDTKQVGCGMSLCPNQAQIWVCNYDPPGNWVGEKPY</sequence>
<dbReference type="InterPro" id="IPR035940">
    <property type="entry name" value="CAP_sf"/>
</dbReference>
<dbReference type="SUPFAM" id="SSF55797">
    <property type="entry name" value="PR-1-like"/>
    <property type="match status" value="1"/>
</dbReference>
<reference evidence="3" key="1">
    <citation type="journal article" date="2023" name="Int. J. Mol. Sci.">
        <title>Metagenomics Revealed a New Genus 'Candidatus Thiocaldithrix dubininis' gen. nov., sp. nov. and a New Species 'Candidatus Thiothrix putei' sp. nov. in the Family Thiotrichaceae, Some Members of Which Have Traits of Both Na+- and H+-Motive Energetics.</title>
        <authorList>
            <person name="Ravin N.V."/>
            <person name="Muntyan M.S."/>
            <person name="Smolyakov D.D."/>
            <person name="Rudenko T.S."/>
            <person name="Beletsky A.V."/>
            <person name="Mardanov A.V."/>
            <person name="Grabovich M.Y."/>
        </authorList>
    </citation>
    <scope>NUCLEOTIDE SEQUENCE</scope>
    <source>
        <strain evidence="3">GKL-01</strain>
    </source>
</reference>
<dbReference type="PROSITE" id="PS01009">
    <property type="entry name" value="CRISP_1"/>
    <property type="match status" value="1"/>
</dbReference>
<dbReference type="InterPro" id="IPR001283">
    <property type="entry name" value="CRISP-related"/>
</dbReference>
<dbReference type="AlphaFoldDB" id="A0AA95KEP2"/>
<evidence type="ECO:0000313" key="3">
    <source>
        <dbReference type="EMBL" id="WGZ90361.1"/>
    </source>
</evidence>
<dbReference type="GO" id="GO:0005576">
    <property type="term" value="C:extracellular region"/>
    <property type="evidence" value="ECO:0007669"/>
    <property type="project" value="InterPro"/>
</dbReference>
<feature type="signal peptide" evidence="1">
    <location>
        <begin position="1"/>
        <end position="25"/>
    </location>
</feature>
<dbReference type="PANTHER" id="PTHR10334">
    <property type="entry name" value="CYSTEINE-RICH SECRETORY PROTEIN-RELATED"/>
    <property type="match status" value="1"/>
</dbReference>
<dbReference type="Gene3D" id="3.40.33.10">
    <property type="entry name" value="CAP"/>
    <property type="match status" value="1"/>
</dbReference>
<dbReference type="EMBL" id="CP124755">
    <property type="protein sequence ID" value="WGZ90361.1"/>
    <property type="molecule type" value="Genomic_DNA"/>
</dbReference>
<dbReference type="FunFam" id="3.40.33.10:FF:000004">
    <property type="entry name" value="CAP, cysteine-rich secretory protein, antigen 5"/>
    <property type="match status" value="1"/>
</dbReference>
<reference evidence="3" key="2">
    <citation type="submission" date="2023-04" db="EMBL/GenBank/DDBJ databases">
        <authorList>
            <person name="Beletskiy A.V."/>
            <person name="Mardanov A.V."/>
            <person name="Ravin N.V."/>
        </authorList>
    </citation>
    <scope>NUCLEOTIDE SEQUENCE</scope>
    <source>
        <strain evidence="3">GKL-01</strain>
    </source>
</reference>